<name>A0ABS1BM03_9SPHI</name>
<accession>A0ABS1BM03</accession>
<keyword evidence="2" id="KW-1185">Reference proteome</keyword>
<evidence type="ECO:0008006" key="3">
    <source>
        <dbReference type="Google" id="ProtNLM"/>
    </source>
</evidence>
<evidence type="ECO:0000313" key="2">
    <source>
        <dbReference type="Proteomes" id="UP000660024"/>
    </source>
</evidence>
<comment type="caution">
    <text evidence="1">The sequence shown here is derived from an EMBL/GenBank/DDBJ whole genome shotgun (WGS) entry which is preliminary data.</text>
</comment>
<gene>
    <name evidence="1" type="ORF">I5M32_13245</name>
</gene>
<sequence length="239" mass="27696">MLKLIISTLAFLSLSIEGYSQIDNNPSSLVIEKETITSQLASGQSLLYNGFYFYGYTPNYFESGQPFFLEDSWISGDVTYENNKYYQVPLKYDLLKDELIVQYFNKESAINLIKSKVQDFSLNGHKFIYLDKLGSTITISAGFYEELYSNKLVLLSKRNKVITEGVSTAGVKRNIEIINKYYIYKDGMFQRFNSISSLVNILKERKKELSSYIKINKKKFKKEPEEAMIAIVNYYDQLQ</sequence>
<reference evidence="1 2" key="1">
    <citation type="submission" date="2020-12" db="EMBL/GenBank/DDBJ databases">
        <title>Bacterial novel species Pedobacter sp. SD-b isolated from soil.</title>
        <authorList>
            <person name="Jung H.-Y."/>
        </authorList>
    </citation>
    <scope>NUCLEOTIDE SEQUENCE [LARGE SCALE GENOMIC DNA]</scope>
    <source>
        <strain evidence="1 2">SD-b</strain>
    </source>
</reference>
<dbReference type="RefSeq" id="WP_200587169.1">
    <property type="nucleotide sequence ID" value="NZ_JAEHFY010000019.1"/>
</dbReference>
<evidence type="ECO:0000313" key="1">
    <source>
        <dbReference type="EMBL" id="MBK0383928.1"/>
    </source>
</evidence>
<proteinExistence type="predicted"/>
<dbReference type="EMBL" id="JAEHFY010000019">
    <property type="protein sequence ID" value="MBK0383928.1"/>
    <property type="molecule type" value="Genomic_DNA"/>
</dbReference>
<organism evidence="1 2">
    <name type="scientific">Pedobacter segetis</name>
    <dbReference type="NCBI Taxonomy" id="2793069"/>
    <lineage>
        <taxon>Bacteria</taxon>
        <taxon>Pseudomonadati</taxon>
        <taxon>Bacteroidota</taxon>
        <taxon>Sphingobacteriia</taxon>
        <taxon>Sphingobacteriales</taxon>
        <taxon>Sphingobacteriaceae</taxon>
        <taxon>Pedobacter</taxon>
    </lineage>
</organism>
<dbReference type="Proteomes" id="UP000660024">
    <property type="component" value="Unassembled WGS sequence"/>
</dbReference>
<protein>
    <recommendedName>
        <fullName evidence="3">DKNYY family protein</fullName>
    </recommendedName>
</protein>